<feature type="domain" description="RNase H type-1" evidence="1">
    <location>
        <begin position="144"/>
        <end position="274"/>
    </location>
</feature>
<name>A0A3Q7Y892_CICAR</name>
<proteinExistence type="predicted"/>
<dbReference type="GO" id="GO:0003676">
    <property type="term" value="F:nucleic acid binding"/>
    <property type="evidence" value="ECO:0007669"/>
    <property type="project" value="InterPro"/>
</dbReference>
<dbReference type="AlphaFoldDB" id="A0A3Q7Y892"/>
<sequence>MAEEKEAFYVVKKGNVVGIYKSFSDIQPLLSSSQVSGEGVSVYKGYSLPQKTEEYLVSHGLKGATYSISAAHVNAGSFGQLVACPYQDPYSSDGGTVMANSSSKNLQGAMQVDASKGVGSSSFSTNFQRNHILNGLQAEFSTNTCLSCTLYFDGASKGNPGPSGAGAILRAEDGKVYRLREGVGIQTNNVAEYRALILGLKQAIKKGYKHIHVQGDSLLVCNQIQGLWKVNNPNMGYLCNEAKLLKDKFLSFKINHIPREYNSQADIQANRAVSLQAGQVEEDCDSN</sequence>
<dbReference type="RefSeq" id="XP_027187722.1">
    <property type="nucleotide sequence ID" value="XM_027331921.1"/>
</dbReference>
<keyword evidence="2" id="KW-1185">Reference proteome</keyword>
<organism evidence="2 3">
    <name type="scientific">Cicer arietinum</name>
    <name type="common">Chickpea</name>
    <name type="synonym">Garbanzo</name>
    <dbReference type="NCBI Taxonomy" id="3827"/>
    <lineage>
        <taxon>Eukaryota</taxon>
        <taxon>Viridiplantae</taxon>
        <taxon>Streptophyta</taxon>
        <taxon>Embryophyta</taxon>
        <taxon>Tracheophyta</taxon>
        <taxon>Spermatophyta</taxon>
        <taxon>Magnoliopsida</taxon>
        <taxon>eudicotyledons</taxon>
        <taxon>Gunneridae</taxon>
        <taxon>Pentapetalae</taxon>
        <taxon>rosids</taxon>
        <taxon>fabids</taxon>
        <taxon>Fabales</taxon>
        <taxon>Fabaceae</taxon>
        <taxon>Papilionoideae</taxon>
        <taxon>50 kb inversion clade</taxon>
        <taxon>NPAAA clade</taxon>
        <taxon>Hologalegina</taxon>
        <taxon>IRL clade</taxon>
        <taxon>Cicereae</taxon>
        <taxon>Cicer</taxon>
    </lineage>
</organism>
<gene>
    <name evidence="3 4 5" type="primary">LOC101493138</name>
</gene>
<evidence type="ECO:0000313" key="3">
    <source>
        <dbReference type="RefSeq" id="XP_027187722.1"/>
    </source>
</evidence>
<dbReference type="Pfam" id="PF01693">
    <property type="entry name" value="Cauli_VI"/>
    <property type="match status" value="1"/>
</dbReference>
<dbReference type="SUPFAM" id="SSF53098">
    <property type="entry name" value="Ribonuclease H-like"/>
    <property type="match status" value="1"/>
</dbReference>
<dbReference type="Proteomes" id="UP000087171">
    <property type="component" value="Chromosome Ca2"/>
</dbReference>
<reference evidence="3 4" key="2">
    <citation type="submission" date="2025-04" db="UniProtKB">
        <authorList>
            <consortium name="RefSeq"/>
        </authorList>
    </citation>
    <scope>IDENTIFICATION</scope>
    <source>
        <tissue evidence="3 4">Etiolated seedlings</tissue>
    </source>
</reference>
<dbReference type="STRING" id="3827.A0A3Q7Y892"/>
<dbReference type="RefSeq" id="XP_027187723.1">
    <property type="nucleotide sequence ID" value="XM_027331922.1"/>
</dbReference>
<dbReference type="GeneID" id="101493138"/>
<dbReference type="InterPro" id="IPR037056">
    <property type="entry name" value="RNase_H1_N_sf"/>
</dbReference>
<dbReference type="Gene3D" id="3.30.420.10">
    <property type="entry name" value="Ribonuclease H-like superfamily/Ribonuclease H"/>
    <property type="match status" value="1"/>
</dbReference>
<dbReference type="InterPro" id="IPR002156">
    <property type="entry name" value="RNaseH_domain"/>
</dbReference>
<dbReference type="PANTHER" id="PTHR46387">
    <property type="entry name" value="POLYNUCLEOTIDYL TRANSFERASE, RIBONUCLEASE H-LIKE SUPERFAMILY PROTEIN"/>
    <property type="match status" value="1"/>
</dbReference>
<dbReference type="FunFam" id="3.30.420.10:FF:000076">
    <property type="entry name" value="RBR-type E3 ubiquitin transferase"/>
    <property type="match status" value="1"/>
</dbReference>
<protein>
    <submittedName>
        <fullName evidence="3 4">Uncharacterized protein LOC101493138 isoform X1</fullName>
    </submittedName>
</protein>
<dbReference type="InterPro" id="IPR036397">
    <property type="entry name" value="RNaseH_sf"/>
</dbReference>
<dbReference type="CDD" id="cd09279">
    <property type="entry name" value="RNase_HI_like"/>
    <property type="match status" value="1"/>
</dbReference>
<dbReference type="RefSeq" id="XP_027187724.1">
    <property type="nucleotide sequence ID" value="XM_027331923.1"/>
</dbReference>
<dbReference type="PROSITE" id="PS50879">
    <property type="entry name" value="RNASE_H_1"/>
    <property type="match status" value="1"/>
</dbReference>
<dbReference type="InterPro" id="IPR011320">
    <property type="entry name" value="RNase_H1_N"/>
</dbReference>
<dbReference type="PANTHER" id="PTHR46387:SF40">
    <property type="entry name" value="POLYNUCLEOTIDYL TRANSFERASE, RIBONUCLEASE H-LIKE SUPERFAMILY PROTEIN"/>
    <property type="match status" value="1"/>
</dbReference>
<dbReference type="InterPro" id="IPR012337">
    <property type="entry name" value="RNaseH-like_sf"/>
</dbReference>
<accession>A0A3Q7Y892</accession>
<evidence type="ECO:0000313" key="5">
    <source>
        <dbReference type="RefSeq" id="XP_027187724.1"/>
    </source>
</evidence>
<evidence type="ECO:0000313" key="2">
    <source>
        <dbReference type="Proteomes" id="UP000087171"/>
    </source>
</evidence>
<dbReference type="OrthoDB" id="2016287at2759"/>
<dbReference type="Pfam" id="PF13456">
    <property type="entry name" value="RVT_3"/>
    <property type="match status" value="1"/>
</dbReference>
<dbReference type="Gene3D" id="3.40.970.10">
    <property type="entry name" value="Ribonuclease H1, N-terminal domain"/>
    <property type="match status" value="1"/>
</dbReference>
<evidence type="ECO:0000259" key="1">
    <source>
        <dbReference type="PROSITE" id="PS50879"/>
    </source>
</evidence>
<reference evidence="2" key="1">
    <citation type="journal article" date="2013" name="Nat. Biotechnol.">
        <title>Draft genome sequence of chickpea (Cicer arietinum) provides a resource for trait improvement.</title>
        <authorList>
            <person name="Varshney R.K."/>
            <person name="Song C."/>
            <person name="Saxena R.K."/>
            <person name="Azam S."/>
            <person name="Yu S."/>
            <person name="Sharpe A.G."/>
            <person name="Cannon S."/>
            <person name="Baek J."/>
            <person name="Rosen B.D."/>
            <person name="Tar'an B."/>
            <person name="Millan T."/>
            <person name="Zhang X."/>
            <person name="Ramsay L.D."/>
            <person name="Iwata A."/>
            <person name="Wang Y."/>
            <person name="Nelson W."/>
            <person name="Farmer A.D."/>
            <person name="Gaur P.M."/>
            <person name="Soderlund C."/>
            <person name="Penmetsa R.V."/>
            <person name="Xu C."/>
            <person name="Bharti A.K."/>
            <person name="He W."/>
            <person name="Winter P."/>
            <person name="Zhao S."/>
            <person name="Hane J.K."/>
            <person name="Carrasquilla-Garcia N."/>
            <person name="Condie J.A."/>
            <person name="Upadhyaya H.D."/>
            <person name="Luo M.C."/>
            <person name="Thudi M."/>
            <person name="Gowda C.L."/>
            <person name="Singh N.P."/>
            <person name="Lichtenzveig J."/>
            <person name="Gali K.K."/>
            <person name="Rubio J."/>
            <person name="Nadarajan N."/>
            <person name="Dolezel J."/>
            <person name="Bansal K.C."/>
            <person name="Xu X."/>
            <person name="Edwards D."/>
            <person name="Zhang G."/>
            <person name="Kahl G."/>
            <person name="Gil J."/>
            <person name="Singh K.B."/>
            <person name="Datta S.K."/>
            <person name="Jackson S.A."/>
            <person name="Wang J."/>
            <person name="Cook D.R."/>
        </authorList>
    </citation>
    <scope>NUCLEOTIDE SEQUENCE [LARGE SCALE GENOMIC DNA]</scope>
    <source>
        <strain evidence="2">cv. CDC Frontier</strain>
    </source>
</reference>
<dbReference type="PaxDb" id="3827-XP_004489326.1"/>
<evidence type="ECO:0000313" key="4">
    <source>
        <dbReference type="RefSeq" id="XP_027187723.1"/>
    </source>
</evidence>
<dbReference type="GO" id="GO:0004523">
    <property type="term" value="F:RNA-DNA hybrid ribonuclease activity"/>
    <property type="evidence" value="ECO:0007669"/>
    <property type="project" value="InterPro"/>
</dbReference>